<dbReference type="EMBL" id="JACRIW010000071">
    <property type="protein sequence ID" value="MBI5169858.1"/>
    <property type="molecule type" value="Genomic_DNA"/>
</dbReference>
<reference evidence="4" key="1">
    <citation type="submission" date="2020-07" db="EMBL/GenBank/DDBJ databases">
        <title>Huge and variable diversity of episymbiotic CPR bacteria and DPANN archaea in groundwater ecosystems.</title>
        <authorList>
            <person name="He C.Y."/>
            <person name="Keren R."/>
            <person name="Whittaker M."/>
            <person name="Farag I.F."/>
            <person name="Doudna J."/>
            <person name="Cate J.H.D."/>
            <person name="Banfield J.F."/>
        </authorList>
    </citation>
    <scope>NUCLEOTIDE SEQUENCE</scope>
    <source>
        <strain evidence="4">NC_groundwater_1813_Pr3_B-0.1um_71_17</strain>
    </source>
</reference>
<dbReference type="Pfam" id="PF00149">
    <property type="entry name" value="Metallophos"/>
    <property type="match status" value="1"/>
</dbReference>
<dbReference type="GO" id="GO:0009166">
    <property type="term" value="P:nucleotide catabolic process"/>
    <property type="evidence" value="ECO:0007669"/>
    <property type="project" value="InterPro"/>
</dbReference>
<evidence type="ECO:0000313" key="5">
    <source>
        <dbReference type="Proteomes" id="UP000696931"/>
    </source>
</evidence>
<dbReference type="SUPFAM" id="SSF56300">
    <property type="entry name" value="Metallo-dependent phosphatases"/>
    <property type="match status" value="2"/>
</dbReference>
<dbReference type="AlphaFoldDB" id="A0A933W3E7"/>
<dbReference type="GO" id="GO:0016788">
    <property type="term" value="F:hydrolase activity, acting on ester bonds"/>
    <property type="evidence" value="ECO:0007669"/>
    <property type="project" value="InterPro"/>
</dbReference>
<keyword evidence="1" id="KW-0732">Signal</keyword>
<feature type="domain" description="5'-Nucleotidase C-terminal" evidence="3">
    <location>
        <begin position="275"/>
        <end position="438"/>
    </location>
</feature>
<dbReference type="GO" id="GO:0046872">
    <property type="term" value="F:metal ion binding"/>
    <property type="evidence" value="ECO:0007669"/>
    <property type="project" value="InterPro"/>
</dbReference>
<dbReference type="PANTHER" id="PTHR11575">
    <property type="entry name" value="5'-NUCLEOTIDASE-RELATED"/>
    <property type="match status" value="1"/>
</dbReference>
<feature type="domain" description="5'-Nucleotidase C-terminal" evidence="3">
    <location>
        <begin position="942"/>
        <end position="1084"/>
    </location>
</feature>
<dbReference type="GO" id="GO:0000166">
    <property type="term" value="F:nucleotide binding"/>
    <property type="evidence" value="ECO:0007669"/>
    <property type="project" value="InterPro"/>
</dbReference>
<feature type="domain" description="Calcineurin-like phosphoesterase" evidence="2">
    <location>
        <begin position="643"/>
        <end position="864"/>
    </location>
</feature>
<dbReference type="Pfam" id="PF02872">
    <property type="entry name" value="5_nucleotid_C"/>
    <property type="match status" value="2"/>
</dbReference>
<evidence type="ECO:0000259" key="2">
    <source>
        <dbReference type="Pfam" id="PF00149"/>
    </source>
</evidence>
<dbReference type="CDD" id="cd00845">
    <property type="entry name" value="MPP_UshA_N_like"/>
    <property type="match status" value="1"/>
</dbReference>
<evidence type="ECO:0000259" key="3">
    <source>
        <dbReference type="Pfam" id="PF02872"/>
    </source>
</evidence>
<evidence type="ECO:0000256" key="1">
    <source>
        <dbReference type="ARBA" id="ARBA00022729"/>
    </source>
</evidence>
<dbReference type="Gene3D" id="3.60.21.10">
    <property type="match status" value="2"/>
</dbReference>
<sequence>VRAEGNPVLLLDAGDAMSGAPLVGVWQRDRAGLPHPVASAMNALGYDAMALGNHEFDYGPVGIDTARAASHFPWLAANVVRRDGSPAFAPSLVKELNGVRIGVIGLCTPAVPLLADSAQWAGYVFLSPFEVARKEVARLRGAERCDVVIALAHTGLEKNPRTGEVRKGDAPGENFGHQLASEVPGLDVVILAHTHEAIPFVNIGGAVVTQAGRSAEGLGRVDLKLTRETPASPWKLARPFASYAAFGDSTATDEAFAKQFATYGERTKAALDETVGETATDLAAPGGRFADGPLWQLIHRAQLEASGADVSLAALFAADQRIPAGPVRVRDLMRLYPYENSLVTLEMSGAELKDALEQSARYLAAYTFEDGRPLAEPGMPAWNFDMAMGVTYEVDLTKPVGDRIQHLAYKGEPLAPERKLRVVVNGYRAAGGGDFVMIRRAKRIGRPAMSAPEAVLAYVKQGGRLGGPFEPSWTLLPDYAPAPERGLIDRLVRLGVAPREEVMHLIPNEPARRVDLAYWLGRAFGWKSNRPSGAFGDVPDELEPWLDGILAKGVLGADGRGERFDPFRPATVMTALDWSERCARRANFALAGTALGDESFWSSLVTGVSLRGTPGRGGIPFDASLSRAQWLGMLSNLRYPRLRVIETTDFHGAILGGQRERRTNRPIGGSPAVAAAVEHYRAENPAGTVLIDGGDLFQGTMISNLQFGRPVVEQMNFLGYAAAAIGNHEFDWTADTLKSRVLNMRFAALGANMLERKSNKRPWWVRSDTTVTRRGVKVGIFGLAYPGTPRVTMPAYVAHLRFADDSLTAAPLPAKLRKAGASVVVAVGHIPAETDSTRKARGDIARLARSIKGVDGWFGGHSHNVVDDVIENAPVMIAGANGQWLAIADYTVDPVARAVIPAETSHRNMPIYADEFPIDSAWVAHVERWNAEVGPVAAEVLGRSAHPLDRNRPEATIGNLICDAMRFSSGADIALQNPGGMRANMAAGTVTRAMVYDVMPFDNTIVTVELTGAEVRLALEQALRGERITQVSGIRYVVNLDAPPMQRVVSVTNPDGSPFDEAKTYKVAANNFMASGGDSYDALGQGRNKVDSGFVIRGAMEAFVRDRCKDGGTLEIKADGRITSTRR</sequence>
<dbReference type="PROSITE" id="PS00786">
    <property type="entry name" value="5_NUCLEOTIDASE_2"/>
    <property type="match status" value="2"/>
</dbReference>
<dbReference type="InterPro" id="IPR036907">
    <property type="entry name" value="5'-Nucleotdase_C_sf"/>
</dbReference>
<dbReference type="Gene3D" id="3.90.780.10">
    <property type="entry name" value="5'-Nucleotidase, C-terminal domain"/>
    <property type="match status" value="2"/>
</dbReference>
<comment type="caution">
    <text evidence="4">The sequence shown here is derived from an EMBL/GenBank/DDBJ whole genome shotgun (WGS) entry which is preliminary data.</text>
</comment>
<dbReference type="Proteomes" id="UP000696931">
    <property type="component" value="Unassembled WGS sequence"/>
</dbReference>
<accession>A0A933W3E7</accession>
<evidence type="ECO:0000313" key="4">
    <source>
        <dbReference type="EMBL" id="MBI5169858.1"/>
    </source>
</evidence>
<dbReference type="SUPFAM" id="SSF55816">
    <property type="entry name" value="5'-nucleotidase (syn. UDP-sugar hydrolase), C-terminal domain"/>
    <property type="match status" value="2"/>
</dbReference>
<proteinExistence type="predicted"/>
<dbReference type="PRINTS" id="PR01607">
    <property type="entry name" value="APYRASEFAMLY"/>
</dbReference>
<dbReference type="InterPro" id="IPR006146">
    <property type="entry name" value="5'-Nucleotdase_CS"/>
</dbReference>
<dbReference type="InterPro" id="IPR029052">
    <property type="entry name" value="Metallo-depent_PP-like"/>
</dbReference>
<feature type="non-terminal residue" evidence="4">
    <location>
        <position position="1"/>
    </location>
</feature>
<gene>
    <name evidence="4" type="ORF">HZA61_10250</name>
</gene>
<dbReference type="InterPro" id="IPR008334">
    <property type="entry name" value="5'-Nucleotdase_C"/>
</dbReference>
<name>A0A933W3E7_UNCEI</name>
<dbReference type="InterPro" id="IPR006179">
    <property type="entry name" value="5_nucleotidase/apyrase"/>
</dbReference>
<organism evidence="4 5">
    <name type="scientific">Eiseniibacteriota bacterium</name>
    <dbReference type="NCBI Taxonomy" id="2212470"/>
    <lineage>
        <taxon>Bacteria</taxon>
        <taxon>Candidatus Eiseniibacteriota</taxon>
    </lineage>
</organism>
<dbReference type="PANTHER" id="PTHR11575:SF24">
    <property type="entry name" value="5'-NUCLEOTIDASE"/>
    <property type="match status" value="1"/>
</dbReference>
<protein>
    <submittedName>
        <fullName evidence="4">5'-nucleotidase C-terminal domain-containing protein</fullName>
    </submittedName>
</protein>
<dbReference type="InterPro" id="IPR004843">
    <property type="entry name" value="Calcineurin-like_PHP"/>
</dbReference>